<reference evidence="4 5" key="1">
    <citation type="submission" date="2017-03" db="EMBL/GenBank/DDBJ databases">
        <title>Complete genome sequence of Blastomonas fulva degrading microcsystin LR.</title>
        <authorList>
            <person name="Lee H.-g."/>
            <person name="Jin L."/>
            <person name="oh H.-M."/>
        </authorList>
    </citation>
    <scope>NUCLEOTIDE SEQUENCE [LARGE SCALE GENOMIC DNA]</scope>
    <source>
        <strain evidence="4 5">T2</strain>
    </source>
</reference>
<keyword evidence="2" id="KW-1133">Transmembrane helix</keyword>
<dbReference type="GeneID" id="303485686"/>
<protein>
    <recommendedName>
        <fullName evidence="1">diguanylate cyclase</fullName>
        <ecNumber evidence="1">2.7.7.65</ecNumber>
    </recommendedName>
</protein>
<dbReference type="Proteomes" id="UP000258016">
    <property type="component" value="Chromosome"/>
</dbReference>
<dbReference type="EC" id="2.7.7.65" evidence="1"/>
<dbReference type="PROSITE" id="PS50887">
    <property type="entry name" value="GGDEF"/>
    <property type="match status" value="1"/>
</dbReference>
<accession>A0ABM6M6Q0</accession>
<dbReference type="RefSeq" id="WP_117352208.1">
    <property type="nucleotide sequence ID" value="NZ_CP020083.1"/>
</dbReference>
<dbReference type="EMBL" id="CP020083">
    <property type="protein sequence ID" value="ASR51568.1"/>
    <property type="molecule type" value="Genomic_DNA"/>
</dbReference>
<evidence type="ECO:0000256" key="2">
    <source>
        <dbReference type="SAM" id="Phobius"/>
    </source>
</evidence>
<dbReference type="Pfam" id="PF00990">
    <property type="entry name" value="GGDEF"/>
    <property type="match status" value="1"/>
</dbReference>
<organism evidence="4 5">
    <name type="scientific">Blastomonas fulva</name>
    <dbReference type="NCBI Taxonomy" id="1550728"/>
    <lineage>
        <taxon>Bacteria</taxon>
        <taxon>Pseudomonadati</taxon>
        <taxon>Pseudomonadota</taxon>
        <taxon>Alphaproteobacteria</taxon>
        <taxon>Sphingomonadales</taxon>
        <taxon>Sphingomonadaceae</taxon>
        <taxon>Blastomonas</taxon>
    </lineage>
</organism>
<evidence type="ECO:0000256" key="1">
    <source>
        <dbReference type="ARBA" id="ARBA00012528"/>
    </source>
</evidence>
<gene>
    <name evidence="4" type="ORF">B5J99_08900</name>
</gene>
<dbReference type="Gene3D" id="6.10.340.10">
    <property type="match status" value="1"/>
</dbReference>
<keyword evidence="2" id="KW-0472">Membrane</keyword>
<sequence length="647" mass="70951">MFVRLRLWHNSLSISARTAWSMAVGLTLVIAATAVVAFGQEQNTAIDESLVRLDQRNAKIVDELAQRFDRIARTQARAIDLFRAERATLTPAQARREFDALYPLGADGTRRSTDVMFDGGRTAIGHVEGMAAFVPGGVANDLEAVRDMVAATHAVRALGEGSRFEIESLYFFTPANAMVIFAPDRPDRLEYYRRTAPASFGFQDAEFATISTQTANPARSMLCTGLQSLISLQNRQVWTTGCMTPVDRDGRHIGTFGTSMPLDQVVPAGHFADNSDDNVILVSREGRLIYHPEYTLQHSSRTGQYLDITTSDKPELRALWALVRKHGKSGFTGKADDLDAYVSLQAIPGAGWYALTVKPERLILAEALRPIPRIAGMAVVALFVCILAVTLALRSLVGKPLRRLTRDAQRITRELANDAILVLPDRDRSSNEVTRLVRWFETMASAIRQSHSLLEERVAERTSALNQANDKLRLLSEIDPLTGIANRRKILAELDDRLIRVRAGSAMAVLVVDVDNFKAINDRHGHVAGDDALRVLAQLMQSLLRPGDALGRMGGEEFVIILDRARPVIADAIAERIRAAIARNSFEVHGNLALSITVSIGVANWHPGDTARALYARADGALYQAKTAGRNCAITSRHVPGAERSAA</sequence>
<dbReference type="SMART" id="SM00267">
    <property type="entry name" value="GGDEF"/>
    <property type="match status" value="1"/>
</dbReference>
<keyword evidence="5" id="KW-1185">Reference proteome</keyword>
<dbReference type="InterPro" id="IPR050469">
    <property type="entry name" value="Diguanylate_Cyclase"/>
</dbReference>
<evidence type="ECO:0000259" key="3">
    <source>
        <dbReference type="PROSITE" id="PS50887"/>
    </source>
</evidence>
<dbReference type="InterPro" id="IPR029787">
    <property type="entry name" value="Nucleotide_cyclase"/>
</dbReference>
<feature type="domain" description="GGDEF" evidence="3">
    <location>
        <begin position="505"/>
        <end position="638"/>
    </location>
</feature>
<dbReference type="Gene3D" id="3.30.450.20">
    <property type="entry name" value="PAS domain"/>
    <property type="match status" value="1"/>
</dbReference>
<dbReference type="PANTHER" id="PTHR45138">
    <property type="entry name" value="REGULATORY COMPONENTS OF SENSORY TRANSDUCTION SYSTEM"/>
    <property type="match status" value="1"/>
</dbReference>
<dbReference type="PANTHER" id="PTHR45138:SF24">
    <property type="entry name" value="DIGUANYLATE CYCLASE DGCC-RELATED"/>
    <property type="match status" value="1"/>
</dbReference>
<dbReference type="NCBIfam" id="TIGR00254">
    <property type="entry name" value="GGDEF"/>
    <property type="match status" value="1"/>
</dbReference>
<dbReference type="InterPro" id="IPR043128">
    <property type="entry name" value="Rev_trsase/Diguanyl_cyclase"/>
</dbReference>
<evidence type="ECO:0000313" key="4">
    <source>
        <dbReference type="EMBL" id="ASR51568.1"/>
    </source>
</evidence>
<dbReference type="CDD" id="cd01949">
    <property type="entry name" value="GGDEF"/>
    <property type="match status" value="1"/>
</dbReference>
<dbReference type="SUPFAM" id="SSF55073">
    <property type="entry name" value="Nucleotide cyclase"/>
    <property type="match status" value="1"/>
</dbReference>
<proteinExistence type="predicted"/>
<dbReference type="InterPro" id="IPR000160">
    <property type="entry name" value="GGDEF_dom"/>
</dbReference>
<dbReference type="Gene3D" id="3.30.70.270">
    <property type="match status" value="1"/>
</dbReference>
<feature type="transmembrane region" description="Helical" evidence="2">
    <location>
        <begin position="374"/>
        <end position="397"/>
    </location>
</feature>
<name>A0ABM6M6Q0_9SPHN</name>
<evidence type="ECO:0000313" key="5">
    <source>
        <dbReference type="Proteomes" id="UP000258016"/>
    </source>
</evidence>
<keyword evidence="2" id="KW-0812">Transmembrane</keyword>